<comment type="caution">
    <text evidence="4">The sequence shown here is derived from an EMBL/GenBank/DDBJ whole genome shotgun (WGS) entry which is preliminary data.</text>
</comment>
<dbReference type="InterPro" id="IPR029000">
    <property type="entry name" value="Cyclophilin-like_dom_sf"/>
</dbReference>
<dbReference type="EC" id="5.2.1.8" evidence="1"/>
<dbReference type="AlphaFoldDB" id="A0AAD8A685"/>
<dbReference type="PANTHER" id="PTHR11071:SF478">
    <property type="entry name" value="PEPTIDYL-PROLYL CIS-TRANS ISOMERASE, RHODOPSIN-SPECIFIC ISOZYME"/>
    <property type="match status" value="1"/>
</dbReference>
<keyword evidence="1" id="KW-0413">Isomerase</keyword>
<evidence type="ECO:0000313" key="4">
    <source>
        <dbReference type="EMBL" id="KAJ9592935.1"/>
    </source>
</evidence>
<dbReference type="GO" id="GO:0006457">
    <property type="term" value="P:protein folding"/>
    <property type="evidence" value="ECO:0007669"/>
    <property type="project" value="TreeGrafter"/>
</dbReference>
<dbReference type="PROSITE" id="PS50072">
    <property type="entry name" value="CSA_PPIASE_2"/>
    <property type="match status" value="1"/>
</dbReference>
<accession>A0AAD8A685</accession>
<gene>
    <name evidence="4" type="ORF">L9F63_015395</name>
</gene>
<reference evidence="4" key="1">
    <citation type="journal article" date="2023" name="IScience">
        <title>Live-bearing cockroach genome reveals convergent evolutionary mechanisms linked to viviparity in insects and beyond.</title>
        <authorList>
            <person name="Fouks B."/>
            <person name="Harrison M.C."/>
            <person name="Mikhailova A.A."/>
            <person name="Marchal E."/>
            <person name="English S."/>
            <person name="Carruthers M."/>
            <person name="Jennings E.C."/>
            <person name="Chiamaka E.L."/>
            <person name="Frigard R.A."/>
            <person name="Pippel M."/>
            <person name="Attardo G.M."/>
            <person name="Benoit J.B."/>
            <person name="Bornberg-Bauer E."/>
            <person name="Tobe S.S."/>
        </authorList>
    </citation>
    <scope>NUCLEOTIDE SEQUENCE</scope>
    <source>
        <strain evidence="4">Stay&amp;Tobe</strain>
    </source>
</reference>
<evidence type="ECO:0000256" key="2">
    <source>
        <dbReference type="SAM" id="Phobius"/>
    </source>
</evidence>
<sequence>GDIVNGDGTGSVSIYGKNFPDENFEIKHTAAGFLSMANAGDIALYLLLYDFILLLGKDTNGCQFFITTVPTPWLDGHHTVFGKVIEGQEIVHKIEQEKTDSLDRPVNPVVITASGVLDTPTPFFISDDPYDLWEWFRAASVPIGFSFSILIFFHWAMKKLDF</sequence>
<keyword evidence="2" id="KW-0812">Transmembrane</keyword>
<dbReference type="Proteomes" id="UP001233999">
    <property type="component" value="Unassembled WGS sequence"/>
</dbReference>
<dbReference type="EMBL" id="JASPKZ010003796">
    <property type="protein sequence ID" value="KAJ9592935.1"/>
    <property type="molecule type" value="Genomic_DNA"/>
</dbReference>
<dbReference type="GO" id="GO:0005737">
    <property type="term" value="C:cytoplasm"/>
    <property type="evidence" value="ECO:0007669"/>
    <property type="project" value="TreeGrafter"/>
</dbReference>
<dbReference type="SUPFAM" id="SSF50891">
    <property type="entry name" value="Cyclophilin-like"/>
    <property type="match status" value="1"/>
</dbReference>
<reference evidence="4" key="2">
    <citation type="submission" date="2023-05" db="EMBL/GenBank/DDBJ databases">
        <authorList>
            <person name="Fouks B."/>
        </authorList>
    </citation>
    <scope>NUCLEOTIDE SEQUENCE</scope>
    <source>
        <strain evidence="4">Stay&amp;Tobe</strain>
        <tissue evidence="4">Testes</tissue>
    </source>
</reference>
<keyword evidence="5" id="KW-1185">Reference proteome</keyword>
<proteinExistence type="inferred from homology"/>
<feature type="domain" description="PPIase cyclophilin-type" evidence="3">
    <location>
        <begin position="1"/>
        <end position="116"/>
    </location>
</feature>
<evidence type="ECO:0000256" key="1">
    <source>
        <dbReference type="RuleBase" id="RU363019"/>
    </source>
</evidence>
<feature type="non-terminal residue" evidence="4">
    <location>
        <position position="1"/>
    </location>
</feature>
<comment type="similarity">
    <text evidence="1">Belongs to the cyclophilin-type PPIase family.</text>
</comment>
<dbReference type="PRINTS" id="PR00153">
    <property type="entry name" value="CSAPPISMRASE"/>
</dbReference>
<organism evidence="4 5">
    <name type="scientific">Diploptera punctata</name>
    <name type="common">Pacific beetle cockroach</name>
    <dbReference type="NCBI Taxonomy" id="6984"/>
    <lineage>
        <taxon>Eukaryota</taxon>
        <taxon>Metazoa</taxon>
        <taxon>Ecdysozoa</taxon>
        <taxon>Arthropoda</taxon>
        <taxon>Hexapoda</taxon>
        <taxon>Insecta</taxon>
        <taxon>Pterygota</taxon>
        <taxon>Neoptera</taxon>
        <taxon>Polyneoptera</taxon>
        <taxon>Dictyoptera</taxon>
        <taxon>Blattodea</taxon>
        <taxon>Blaberoidea</taxon>
        <taxon>Blaberidae</taxon>
        <taxon>Diplopterinae</taxon>
        <taxon>Diploptera</taxon>
    </lineage>
</organism>
<dbReference type="PANTHER" id="PTHR11071">
    <property type="entry name" value="PEPTIDYL-PROLYL CIS-TRANS ISOMERASE"/>
    <property type="match status" value="1"/>
</dbReference>
<evidence type="ECO:0000259" key="3">
    <source>
        <dbReference type="PROSITE" id="PS50072"/>
    </source>
</evidence>
<dbReference type="Gene3D" id="2.40.100.10">
    <property type="entry name" value="Cyclophilin-like"/>
    <property type="match status" value="1"/>
</dbReference>
<comment type="catalytic activity">
    <reaction evidence="1">
        <text>[protein]-peptidylproline (omega=180) = [protein]-peptidylproline (omega=0)</text>
        <dbReference type="Rhea" id="RHEA:16237"/>
        <dbReference type="Rhea" id="RHEA-COMP:10747"/>
        <dbReference type="Rhea" id="RHEA-COMP:10748"/>
        <dbReference type="ChEBI" id="CHEBI:83833"/>
        <dbReference type="ChEBI" id="CHEBI:83834"/>
        <dbReference type="EC" id="5.2.1.8"/>
    </reaction>
</comment>
<feature type="transmembrane region" description="Helical" evidence="2">
    <location>
        <begin position="135"/>
        <end position="156"/>
    </location>
</feature>
<keyword evidence="2" id="KW-1133">Transmembrane helix</keyword>
<dbReference type="GO" id="GO:0016018">
    <property type="term" value="F:cyclosporin A binding"/>
    <property type="evidence" value="ECO:0007669"/>
    <property type="project" value="TreeGrafter"/>
</dbReference>
<keyword evidence="1" id="KW-0697">Rotamase</keyword>
<protein>
    <recommendedName>
        <fullName evidence="1">Peptidyl-prolyl cis-trans isomerase</fullName>
        <shortName evidence="1">PPIase</shortName>
        <ecNumber evidence="1">5.2.1.8</ecNumber>
    </recommendedName>
</protein>
<keyword evidence="2" id="KW-0472">Membrane</keyword>
<dbReference type="GO" id="GO:0003755">
    <property type="term" value="F:peptidyl-prolyl cis-trans isomerase activity"/>
    <property type="evidence" value="ECO:0007669"/>
    <property type="project" value="UniProtKB-UniRule"/>
</dbReference>
<evidence type="ECO:0000313" key="5">
    <source>
        <dbReference type="Proteomes" id="UP001233999"/>
    </source>
</evidence>
<dbReference type="InterPro" id="IPR002130">
    <property type="entry name" value="Cyclophilin-type_PPIase_dom"/>
</dbReference>
<comment type="function">
    <text evidence="1">PPIases accelerate the folding of proteins. It catalyzes the cis-trans isomerization of proline imidic peptide bonds in oligopeptides.</text>
</comment>
<name>A0AAD8A685_DIPPU</name>
<dbReference type="Pfam" id="PF00160">
    <property type="entry name" value="Pro_isomerase"/>
    <property type="match status" value="1"/>
</dbReference>